<dbReference type="EMBL" id="KN824360">
    <property type="protein sequence ID" value="KIM22246.1"/>
    <property type="molecule type" value="Genomic_DNA"/>
</dbReference>
<dbReference type="AlphaFoldDB" id="A0A0C3ASJ7"/>
<sequence>MPSFSFPAPSRRALPVIFNSKCLGRVQEATGWTRETVVKANLIVSCPGKLP</sequence>
<proteinExistence type="predicted"/>
<organism evidence="1 2">
    <name type="scientific">Serendipita vermifera MAFF 305830</name>
    <dbReference type="NCBI Taxonomy" id="933852"/>
    <lineage>
        <taxon>Eukaryota</taxon>
        <taxon>Fungi</taxon>
        <taxon>Dikarya</taxon>
        <taxon>Basidiomycota</taxon>
        <taxon>Agaricomycotina</taxon>
        <taxon>Agaricomycetes</taxon>
        <taxon>Sebacinales</taxon>
        <taxon>Serendipitaceae</taxon>
        <taxon>Serendipita</taxon>
    </lineage>
</organism>
<gene>
    <name evidence="1" type="ORF">M408DRAFT_292255</name>
</gene>
<evidence type="ECO:0000313" key="1">
    <source>
        <dbReference type="EMBL" id="KIM22246.1"/>
    </source>
</evidence>
<reference evidence="2" key="2">
    <citation type="submission" date="2015-01" db="EMBL/GenBank/DDBJ databases">
        <title>Evolutionary Origins and Diversification of the Mycorrhizal Mutualists.</title>
        <authorList>
            <consortium name="DOE Joint Genome Institute"/>
            <consortium name="Mycorrhizal Genomics Consortium"/>
            <person name="Kohler A."/>
            <person name="Kuo A."/>
            <person name="Nagy L.G."/>
            <person name="Floudas D."/>
            <person name="Copeland A."/>
            <person name="Barry K.W."/>
            <person name="Cichocki N."/>
            <person name="Veneault-Fourrey C."/>
            <person name="LaButti K."/>
            <person name="Lindquist E.A."/>
            <person name="Lipzen A."/>
            <person name="Lundell T."/>
            <person name="Morin E."/>
            <person name="Murat C."/>
            <person name="Riley R."/>
            <person name="Ohm R."/>
            <person name="Sun H."/>
            <person name="Tunlid A."/>
            <person name="Henrissat B."/>
            <person name="Grigoriev I.V."/>
            <person name="Hibbett D.S."/>
            <person name="Martin F."/>
        </authorList>
    </citation>
    <scope>NUCLEOTIDE SEQUENCE [LARGE SCALE GENOMIC DNA]</scope>
    <source>
        <strain evidence="2">MAFF 305830</strain>
    </source>
</reference>
<accession>A0A0C3ASJ7</accession>
<evidence type="ECO:0000313" key="2">
    <source>
        <dbReference type="Proteomes" id="UP000054097"/>
    </source>
</evidence>
<reference evidence="1 2" key="1">
    <citation type="submission" date="2014-04" db="EMBL/GenBank/DDBJ databases">
        <authorList>
            <consortium name="DOE Joint Genome Institute"/>
            <person name="Kuo A."/>
            <person name="Zuccaro A."/>
            <person name="Kohler A."/>
            <person name="Nagy L.G."/>
            <person name="Floudas D."/>
            <person name="Copeland A."/>
            <person name="Barry K.W."/>
            <person name="Cichocki N."/>
            <person name="Veneault-Fourrey C."/>
            <person name="LaButti K."/>
            <person name="Lindquist E.A."/>
            <person name="Lipzen A."/>
            <person name="Lundell T."/>
            <person name="Morin E."/>
            <person name="Murat C."/>
            <person name="Sun H."/>
            <person name="Tunlid A."/>
            <person name="Henrissat B."/>
            <person name="Grigoriev I.V."/>
            <person name="Hibbett D.S."/>
            <person name="Martin F."/>
            <person name="Nordberg H.P."/>
            <person name="Cantor M.N."/>
            <person name="Hua S.X."/>
        </authorList>
    </citation>
    <scope>NUCLEOTIDE SEQUENCE [LARGE SCALE GENOMIC DNA]</scope>
    <source>
        <strain evidence="1 2">MAFF 305830</strain>
    </source>
</reference>
<name>A0A0C3ASJ7_SERVB</name>
<dbReference type="Proteomes" id="UP000054097">
    <property type="component" value="Unassembled WGS sequence"/>
</dbReference>
<dbReference type="HOGENOM" id="CLU_3107910_0_0_1"/>
<keyword evidence="2" id="KW-1185">Reference proteome</keyword>
<protein>
    <submittedName>
        <fullName evidence="1">Uncharacterized protein</fullName>
    </submittedName>
</protein>